<dbReference type="EMBL" id="JAGIOO010000001">
    <property type="protein sequence ID" value="MBP2472382.1"/>
    <property type="molecule type" value="Genomic_DNA"/>
</dbReference>
<dbReference type="InterPro" id="IPR036291">
    <property type="entry name" value="NAD(P)-bd_dom_sf"/>
</dbReference>
<dbReference type="PANTHER" id="PTHR24321">
    <property type="entry name" value="DEHYDROGENASES, SHORT CHAIN"/>
    <property type="match status" value="1"/>
</dbReference>
<evidence type="ECO:0000256" key="2">
    <source>
        <dbReference type="ARBA" id="ARBA00023002"/>
    </source>
</evidence>
<accession>A0ABS5A804</accession>
<dbReference type="PROSITE" id="PS00061">
    <property type="entry name" value="ADH_SHORT"/>
    <property type="match status" value="1"/>
</dbReference>
<dbReference type="InterPro" id="IPR020904">
    <property type="entry name" value="Sc_DH/Rdtase_CS"/>
</dbReference>
<organism evidence="3 4">
    <name type="scientific">Crossiella equi</name>
    <dbReference type="NCBI Taxonomy" id="130796"/>
    <lineage>
        <taxon>Bacteria</taxon>
        <taxon>Bacillati</taxon>
        <taxon>Actinomycetota</taxon>
        <taxon>Actinomycetes</taxon>
        <taxon>Pseudonocardiales</taxon>
        <taxon>Pseudonocardiaceae</taxon>
        <taxon>Crossiella</taxon>
    </lineage>
</organism>
<dbReference type="PRINTS" id="PR00081">
    <property type="entry name" value="GDHRDH"/>
</dbReference>
<dbReference type="RefSeq" id="WP_086785370.1">
    <property type="nucleotide sequence ID" value="NZ_JAGIOO010000001.1"/>
</dbReference>
<keyword evidence="2" id="KW-0560">Oxidoreductase</keyword>
<evidence type="ECO:0000313" key="3">
    <source>
        <dbReference type="EMBL" id="MBP2472382.1"/>
    </source>
</evidence>
<reference evidence="3 4" key="1">
    <citation type="submission" date="2021-03" db="EMBL/GenBank/DDBJ databases">
        <title>Sequencing the genomes of 1000 actinobacteria strains.</title>
        <authorList>
            <person name="Klenk H.-P."/>
        </authorList>
    </citation>
    <scope>NUCLEOTIDE SEQUENCE [LARGE SCALE GENOMIC DNA]</scope>
    <source>
        <strain evidence="3 4">DSM 44580</strain>
    </source>
</reference>
<evidence type="ECO:0000313" key="4">
    <source>
        <dbReference type="Proteomes" id="UP001519363"/>
    </source>
</evidence>
<dbReference type="Proteomes" id="UP001519363">
    <property type="component" value="Unassembled WGS sequence"/>
</dbReference>
<gene>
    <name evidence="3" type="ORF">JOF53_001254</name>
</gene>
<dbReference type="CDD" id="cd05233">
    <property type="entry name" value="SDR_c"/>
    <property type="match status" value="1"/>
</dbReference>
<keyword evidence="4" id="KW-1185">Reference proteome</keyword>
<evidence type="ECO:0000256" key="1">
    <source>
        <dbReference type="ARBA" id="ARBA00006484"/>
    </source>
</evidence>
<comment type="caution">
    <text evidence="3">The sequence shown here is derived from an EMBL/GenBank/DDBJ whole genome shotgun (WGS) entry which is preliminary data.</text>
</comment>
<dbReference type="PANTHER" id="PTHR24321:SF15">
    <property type="entry name" value="OXIDOREDUCTASE UCPA"/>
    <property type="match status" value="1"/>
</dbReference>
<name>A0ABS5A804_9PSEU</name>
<dbReference type="Pfam" id="PF13561">
    <property type="entry name" value="adh_short_C2"/>
    <property type="match status" value="1"/>
</dbReference>
<dbReference type="SUPFAM" id="SSF51735">
    <property type="entry name" value="NAD(P)-binding Rossmann-fold domains"/>
    <property type="match status" value="1"/>
</dbReference>
<proteinExistence type="inferred from homology"/>
<comment type="similarity">
    <text evidence="1">Belongs to the short-chain dehydrogenases/reductases (SDR) family.</text>
</comment>
<dbReference type="PRINTS" id="PR00080">
    <property type="entry name" value="SDRFAMILY"/>
</dbReference>
<sequence length="274" mass="28294">MKRLADKVVLATGAAGGLGFAGVRALAAEGARVVMMDLSPAVKDRAAELTGAGFDVVPHVGDVSVEADIADAVTLAKAAYGRLDVLWNNAALLSAEWMGRDLDVVQTGLDHFTRTFAVNTGSVFLGCKHAVPLLAESGGGSIINTSSIQSAGGDLHLVSYGTSKAAVEYLTRSVATSFGHLGIRCNAVTPGLIPPPAEPGAAPGAHRLEKATPAHMFLESQMLGTFGEQGDVANAVVFLASDESKFITGQVLHVDGGTTGHLPTLADRRRQLRS</sequence>
<protein>
    <submittedName>
        <fullName evidence="3">NAD(P)-dependent dehydrogenase (Short-subunit alcohol dehydrogenase family)</fullName>
    </submittedName>
</protein>
<dbReference type="Gene3D" id="3.40.50.720">
    <property type="entry name" value="NAD(P)-binding Rossmann-like Domain"/>
    <property type="match status" value="1"/>
</dbReference>
<dbReference type="InterPro" id="IPR002347">
    <property type="entry name" value="SDR_fam"/>
</dbReference>